<feature type="region of interest" description="Disordered" evidence="1">
    <location>
        <begin position="126"/>
        <end position="175"/>
    </location>
</feature>
<proteinExistence type="predicted"/>
<accession>A0A078AHK1</accession>
<name>A0A078AHK1_STYLE</name>
<protein>
    <submittedName>
        <fullName evidence="2">Uncharacterized protein</fullName>
    </submittedName>
</protein>
<dbReference type="InterPro" id="IPR009072">
    <property type="entry name" value="Histone-fold"/>
</dbReference>
<sequence>MKKCQYQHCYDTLQFKDQNIQLLPLHLGPQTSTTKVQQIVPMTAMTNKTNKLPIILDGLTVTRLIKEGQPGDYNVIINQKRKKVTEKEVYQALNELGFEKYTEQLKEFMVNYSEKEDEHKNQLLKKRKVDENGQGQNHEMVDNADANQMVQSKSKKLKENNHGEEEFKIIDIQRQ</sequence>
<feature type="compositionally biased region" description="Basic and acidic residues" evidence="1">
    <location>
        <begin position="157"/>
        <end position="175"/>
    </location>
</feature>
<dbReference type="Gene3D" id="1.10.20.10">
    <property type="entry name" value="Histone, subunit A"/>
    <property type="match status" value="1"/>
</dbReference>
<reference evidence="2 3" key="1">
    <citation type="submission" date="2014-06" db="EMBL/GenBank/DDBJ databases">
        <authorList>
            <person name="Swart Estienne"/>
        </authorList>
    </citation>
    <scope>NUCLEOTIDE SEQUENCE [LARGE SCALE GENOMIC DNA]</scope>
    <source>
        <strain evidence="2 3">130c</strain>
    </source>
</reference>
<evidence type="ECO:0000256" key="1">
    <source>
        <dbReference type="SAM" id="MobiDB-lite"/>
    </source>
</evidence>
<evidence type="ECO:0000313" key="2">
    <source>
        <dbReference type="EMBL" id="CDW80308.1"/>
    </source>
</evidence>
<organism evidence="2 3">
    <name type="scientific">Stylonychia lemnae</name>
    <name type="common">Ciliate</name>
    <dbReference type="NCBI Taxonomy" id="5949"/>
    <lineage>
        <taxon>Eukaryota</taxon>
        <taxon>Sar</taxon>
        <taxon>Alveolata</taxon>
        <taxon>Ciliophora</taxon>
        <taxon>Intramacronucleata</taxon>
        <taxon>Spirotrichea</taxon>
        <taxon>Stichotrichia</taxon>
        <taxon>Sporadotrichida</taxon>
        <taxon>Oxytrichidae</taxon>
        <taxon>Stylonychinae</taxon>
        <taxon>Stylonychia</taxon>
    </lineage>
</organism>
<gene>
    <name evidence="2" type="primary">Contig13619.g14528</name>
    <name evidence="2" type="ORF">STYLEM_9305</name>
</gene>
<dbReference type="EMBL" id="CCKQ01008846">
    <property type="protein sequence ID" value="CDW80308.1"/>
    <property type="molecule type" value="Genomic_DNA"/>
</dbReference>
<dbReference type="SUPFAM" id="SSF47113">
    <property type="entry name" value="Histone-fold"/>
    <property type="match status" value="1"/>
</dbReference>
<dbReference type="AlphaFoldDB" id="A0A078AHK1"/>
<dbReference type="GO" id="GO:0046982">
    <property type="term" value="F:protein heterodimerization activity"/>
    <property type="evidence" value="ECO:0007669"/>
    <property type="project" value="InterPro"/>
</dbReference>
<keyword evidence="3" id="KW-1185">Reference proteome</keyword>
<dbReference type="Proteomes" id="UP000039865">
    <property type="component" value="Unassembled WGS sequence"/>
</dbReference>
<dbReference type="InParanoid" id="A0A078AHK1"/>
<evidence type="ECO:0000313" key="3">
    <source>
        <dbReference type="Proteomes" id="UP000039865"/>
    </source>
</evidence>